<protein>
    <submittedName>
        <fullName evidence="2">Uncharacterized protein</fullName>
    </submittedName>
</protein>
<dbReference type="EMBL" id="CCYA01000318">
    <property type="protein sequence ID" value="CEH16693.1"/>
    <property type="molecule type" value="Genomic_DNA"/>
</dbReference>
<feature type="signal peptide" evidence="1">
    <location>
        <begin position="1"/>
        <end position="20"/>
    </location>
</feature>
<accession>A0A0P1BKX8</accession>
<keyword evidence="3" id="KW-1185">Reference proteome</keyword>
<dbReference type="AlphaFoldDB" id="A0A0P1BKX8"/>
<evidence type="ECO:0000313" key="2">
    <source>
        <dbReference type="EMBL" id="CEH16693.1"/>
    </source>
</evidence>
<organism evidence="2 3">
    <name type="scientific">Ceraceosorus bombacis</name>
    <dbReference type="NCBI Taxonomy" id="401625"/>
    <lineage>
        <taxon>Eukaryota</taxon>
        <taxon>Fungi</taxon>
        <taxon>Dikarya</taxon>
        <taxon>Basidiomycota</taxon>
        <taxon>Ustilaginomycotina</taxon>
        <taxon>Exobasidiomycetes</taxon>
        <taxon>Ceraceosorales</taxon>
        <taxon>Ceraceosoraceae</taxon>
        <taxon>Ceraceosorus</taxon>
    </lineage>
</organism>
<name>A0A0P1BKX8_9BASI</name>
<dbReference type="Proteomes" id="UP000054845">
    <property type="component" value="Unassembled WGS sequence"/>
</dbReference>
<proteinExistence type="predicted"/>
<sequence length="121" mass="13018">MVRLCITLLCLALLASQAMTAATCPAAKDSVRIVKKYPGDFYVAKQAWIETCKALPHGAGTIYPYYEGTPTEAGCNTDEGVDYGCQVLEKLGRGWELATPSGKSTEKDVAAQHQRLVHTGP</sequence>
<dbReference type="OrthoDB" id="10310812at2759"/>
<keyword evidence="1" id="KW-0732">Signal</keyword>
<feature type="chain" id="PRO_5006059602" evidence="1">
    <location>
        <begin position="21"/>
        <end position="121"/>
    </location>
</feature>
<evidence type="ECO:0000256" key="1">
    <source>
        <dbReference type="SAM" id="SignalP"/>
    </source>
</evidence>
<reference evidence="2 3" key="1">
    <citation type="submission" date="2014-09" db="EMBL/GenBank/DDBJ databases">
        <authorList>
            <person name="Magalhaes I.L.F."/>
            <person name="Oliveira U."/>
            <person name="Santos F.R."/>
            <person name="Vidigal T.H.D.A."/>
            <person name="Brescovit A.D."/>
            <person name="Santos A.J."/>
        </authorList>
    </citation>
    <scope>NUCLEOTIDE SEQUENCE [LARGE SCALE GENOMIC DNA]</scope>
</reference>
<evidence type="ECO:0000313" key="3">
    <source>
        <dbReference type="Proteomes" id="UP000054845"/>
    </source>
</evidence>